<dbReference type="PANTHER" id="PTHR36504:SF1">
    <property type="entry name" value="LIPOPOLYSACCHARIDE EXPORT SYSTEM PROTEIN LPTA"/>
    <property type="match status" value="1"/>
</dbReference>
<dbReference type="Gene3D" id="2.60.450.10">
    <property type="entry name" value="Lipopolysaccharide (LPS) transport protein A like domain"/>
    <property type="match status" value="1"/>
</dbReference>
<dbReference type="EMBL" id="CP101527">
    <property type="protein sequence ID" value="UZW73485.1"/>
    <property type="molecule type" value="Genomic_DNA"/>
</dbReference>
<evidence type="ECO:0000256" key="3">
    <source>
        <dbReference type="ARBA" id="ARBA00022764"/>
    </source>
</evidence>
<dbReference type="NCBIfam" id="TIGR03002">
    <property type="entry name" value="outer_YhbN_LptA"/>
    <property type="match status" value="1"/>
</dbReference>
<keyword evidence="3 4" id="KW-0574">Periplasm</keyword>
<dbReference type="GO" id="GO:0043165">
    <property type="term" value="P:Gram-negative-bacterium-type cell outer membrane assembly"/>
    <property type="evidence" value="ECO:0007669"/>
    <property type="project" value="UniProtKB-UniRule"/>
</dbReference>
<dbReference type="GO" id="GO:0001530">
    <property type="term" value="F:lipopolysaccharide binding"/>
    <property type="evidence" value="ECO:0007669"/>
    <property type="project" value="InterPro"/>
</dbReference>
<proteinExistence type="inferred from homology"/>
<comment type="function">
    <text evidence="4">Involved in the assembly of lipopolysaccharide (LPS). Required for the translocation of LPS from the inner membrane to the outer membrane. May form a bridge between the inner membrane and the outer membrane, via interactions with LptC and LptD, thereby facilitating LPS transfer across the periplasm.</text>
</comment>
<comment type="similarity">
    <text evidence="4">Belongs to the LptA family.</text>
</comment>
<dbReference type="Proteomes" id="UP001164472">
    <property type="component" value="Chromosome"/>
</dbReference>
<dbReference type="InterPro" id="IPR005653">
    <property type="entry name" value="OstA-like_N"/>
</dbReference>
<evidence type="ECO:0000313" key="7">
    <source>
        <dbReference type="Proteomes" id="UP001164472"/>
    </source>
</evidence>
<name>A0A9E8HF44_9ALTE</name>
<evidence type="ECO:0000256" key="1">
    <source>
        <dbReference type="ARBA" id="ARBA00022448"/>
    </source>
</evidence>
<dbReference type="InterPro" id="IPR014340">
    <property type="entry name" value="LptA"/>
</dbReference>
<accession>A0A9E8HF44</accession>
<dbReference type="RefSeq" id="WP_251809626.1">
    <property type="nucleotide sequence ID" value="NZ_CP101527.1"/>
</dbReference>
<comment type="subunit">
    <text evidence="4">Component of the lipopolysaccharide transport and assembly complex.</text>
</comment>
<dbReference type="GO" id="GO:0015920">
    <property type="term" value="P:lipopolysaccharide transport"/>
    <property type="evidence" value="ECO:0007669"/>
    <property type="project" value="UniProtKB-UniRule"/>
</dbReference>
<dbReference type="GO" id="GO:0009279">
    <property type="term" value="C:cell outer membrane"/>
    <property type="evidence" value="ECO:0007669"/>
    <property type="project" value="TreeGrafter"/>
</dbReference>
<evidence type="ECO:0000256" key="2">
    <source>
        <dbReference type="ARBA" id="ARBA00022729"/>
    </source>
</evidence>
<keyword evidence="1 4" id="KW-0813">Transport</keyword>
<dbReference type="Pfam" id="PF03968">
    <property type="entry name" value="LptD_N"/>
    <property type="match status" value="1"/>
</dbReference>
<keyword evidence="7" id="KW-1185">Reference proteome</keyword>
<dbReference type="GO" id="GO:0030288">
    <property type="term" value="C:outer membrane-bounded periplasmic space"/>
    <property type="evidence" value="ECO:0007669"/>
    <property type="project" value="TreeGrafter"/>
</dbReference>
<evidence type="ECO:0000256" key="4">
    <source>
        <dbReference type="HAMAP-Rule" id="MF_01914"/>
    </source>
</evidence>
<dbReference type="InterPro" id="IPR052037">
    <property type="entry name" value="LPS_export_LptA"/>
</dbReference>
<evidence type="ECO:0000259" key="5">
    <source>
        <dbReference type="Pfam" id="PF03968"/>
    </source>
</evidence>
<dbReference type="AlphaFoldDB" id="A0A9E8HF44"/>
<evidence type="ECO:0000313" key="6">
    <source>
        <dbReference type="EMBL" id="UZW73485.1"/>
    </source>
</evidence>
<dbReference type="GO" id="GO:0017089">
    <property type="term" value="F:glycolipid transfer activity"/>
    <property type="evidence" value="ECO:0007669"/>
    <property type="project" value="TreeGrafter"/>
</dbReference>
<comment type="subcellular location">
    <subcellularLocation>
        <location evidence="4">Periplasm</location>
    </subcellularLocation>
</comment>
<dbReference type="HAMAP" id="MF_01914">
    <property type="entry name" value="LPS_assembly_LptA"/>
    <property type="match status" value="1"/>
</dbReference>
<dbReference type="PANTHER" id="PTHR36504">
    <property type="entry name" value="LIPOPOLYSACCHARIDE EXPORT SYSTEM PROTEIN LPTA"/>
    <property type="match status" value="1"/>
</dbReference>
<feature type="chain" id="PRO_5039766680" description="Lipopolysaccharide export system protein LptA" evidence="4">
    <location>
        <begin position="36"/>
        <end position="185"/>
    </location>
</feature>
<sequence length="185" mass="20280" precursor="true">MPQNRYHQSLNNKPTSLIPILVATLLALFSLQATAFTATSNEPIKIQADHAELDEIKGHSIYTGAVVITQGTTVLTSDKVIVYTNKSGLIKLEAFGAPAKFTHQQEGEAEPTHAYGKKIIYTRADENLTLIDEAKLEQGKNTFRGSTIKYNTVSRVVTAEGGEEKSQRVEIIVHPVNKDSGETKE</sequence>
<organism evidence="6 7">
    <name type="scientific">Alkalimarinus sediminis</name>
    <dbReference type="NCBI Taxonomy" id="1632866"/>
    <lineage>
        <taxon>Bacteria</taxon>
        <taxon>Pseudomonadati</taxon>
        <taxon>Pseudomonadota</taxon>
        <taxon>Gammaproteobacteria</taxon>
        <taxon>Alteromonadales</taxon>
        <taxon>Alteromonadaceae</taxon>
        <taxon>Alkalimarinus</taxon>
    </lineage>
</organism>
<feature type="domain" description="Organic solvent tolerance-like N-terminal" evidence="5">
    <location>
        <begin position="45"/>
        <end position="154"/>
    </location>
</feature>
<gene>
    <name evidence="4 6" type="primary">lptA</name>
    <name evidence="6" type="ORF">NNL22_10550</name>
</gene>
<feature type="signal peptide" evidence="4">
    <location>
        <begin position="1"/>
        <end position="35"/>
    </location>
</feature>
<keyword evidence="2 4" id="KW-0732">Signal</keyword>
<protein>
    <recommendedName>
        <fullName evidence="4">Lipopolysaccharide export system protein LptA</fullName>
    </recommendedName>
</protein>
<dbReference type="KEGG" id="asem:NNL22_10550"/>
<reference evidence="6" key="1">
    <citation type="submission" date="2022-07" db="EMBL/GenBank/DDBJ databases">
        <title>Alkalimarinus sp. nov., isolated from gut of a Alitta virens.</title>
        <authorList>
            <person name="Yang A.I."/>
            <person name="Shin N.-R."/>
        </authorList>
    </citation>
    <scope>NUCLEOTIDE SEQUENCE</scope>
    <source>
        <strain evidence="6">FA028</strain>
    </source>
</reference>